<sequence>MKTSAKLFLLGIVFFFPIAVIYGFFTHRVMGQWEPVGVIGIALLGLMSGMVGLYLSATIKKLDNDPADNPEGEIADSAGEYGFFSPHSWWPLALGASAGLVFLALALTHYAGWWLFPVAVVAGAVSLVGWTFEYFRGDVL</sequence>
<dbReference type="RefSeq" id="WP_006593452.1">
    <property type="nucleotide sequence ID" value="NZ_BAHD01000052.1"/>
</dbReference>
<comment type="catalytic activity">
    <reaction evidence="9 10">
        <text>4 Fe(II)-[cytochrome c] + O2 + 8 H(+)(in) = 4 Fe(III)-[cytochrome c] + 2 H2O + 4 H(+)(out)</text>
        <dbReference type="Rhea" id="RHEA:11436"/>
        <dbReference type="Rhea" id="RHEA-COMP:10350"/>
        <dbReference type="Rhea" id="RHEA-COMP:14399"/>
        <dbReference type="ChEBI" id="CHEBI:15377"/>
        <dbReference type="ChEBI" id="CHEBI:15378"/>
        <dbReference type="ChEBI" id="CHEBI:15379"/>
        <dbReference type="ChEBI" id="CHEBI:29033"/>
        <dbReference type="ChEBI" id="CHEBI:29034"/>
        <dbReference type="EC" id="7.1.1.9"/>
    </reaction>
</comment>
<proteinExistence type="inferred from homology"/>
<feature type="transmembrane region" description="Helical" evidence="11">
    <location>
        <begin position="89"/>
        <end position="107"/>
    </location>
</feature>
<keyword evidence="8 10" id="KW-0472">Membrane</keyword>
<evidence type="ECO:0000313" key="13">
    <source>
        <dbReference type="Proteomes" id="UP000008366"/>
    </source>
</evidence>
<evidence type="ECO:0000313" key="12">
    <source>
        <dbReference type="EMBL" id="GAB96920.1"/>
    </source>
</evidence>
<keyword evidence="4 10" id="KW-1003">Cell membrane</keyword>
<organism evidence="12 13">
    <name type="scientific">Kineosphaera limosa NBRC 100340</name>
    <dbReference type="NCBI Taxonomy" id="1184609"/>
    <lineage>
        <taxon>Bacteria</taxon>
        <taxon>Bacillati</taxon>
        <taxon>Actinomycetota</taxon>
        <taxon>Actinomycetes</taxon>
        <taxon>Micrococcales</taxon>
        <taxon>Dermatophilaceae</taxon>
        <taxon>Kineosphaera</taxon>
    </lineage>
</organism>
<dbReference type="InterPro" id="IPR021050">
    <property type="entry name" value="Cyt_c_oxidase_su4_actinobac"/>
</dbReference>
<keyword evidence="5 11" id="KW-0812">Transmembrane</keyword>
<protein>
    <recommendedName>
        <fullName evidence="10">Cytochrome c oxidase polypeptide 4</fullName>
        <ecNumber evidence="10">7.1.1.9</ecNumber>
    </recommendedName>
    <alternativeName>
        <fullName evidence="10">Cytochrome aa3 subunit 4</fullName>
    </alternativeName>
    <alternativeName>
        <fullName evidence="10">Cytochrome c oxidase polypeptide IV</fullName>
    </alternativeName>
</protein>
<dbReference type="GO" id="GO:0005886">
    <property type="term" value="C:plasma membrane"/>
    <property type="evidence" value="ECO:0007669"/>
    <property type="project" value="UniProtKB-SubCell"/>
</dbReference>
<evidence type="ECO:0000256" key="3">
    <source>
        <dbReference type="ARBA" id="ARBA00006870"/>
    </source>
</evidence>
<evidence type="ECO:0000256" key="2">
    <source>
        <dbReference type="ARBA" id="ARBA00004651"/>
    </source>
</evidence>
<name>K6WCC8_9MICO</name>
<comment type="caution">
    <text evidence="12">The sequence shown here is derived from an EMBL/GenBank/DDBJ whole genome shotgun (WGS) entry which is preliminary data.</text>
</comment>
<dbReference type="PIRSF" id="PIRSF017385">
    <property type="entry name" value="CtaF"/>
    <property type="match status" value="1"/>
</dbReference>
<evidence type="ECO:0000256" key="11">
    <source>
        <dbReference type="SAM" id="Phobius"/>
    </source>
</evidence>
<evidence type="ECO:0000256" key="6">
    <source>
        <dbReference type="ARBA" id="ARBA00022967"/>
    </source>
</evidence>
<comment type="subunit">
    <text evidence="10">Associates with subunits I, II and III to form cytochrome c oxidase.</text>
</comment>
<evidence type="ECO:0000256" key="4">
    <source>
        <dbReference type="ARBA" id="ARBA00022475"/>
    </source>
</evidence>
<dbReference type="OrthoDB" id="5244617at2"/>
<reference evidence="12 13" key="1">
    <citation type="submission" date="2012-08" db="EMBL/GenBank/DDBJ databases">
        <title>Whole genome shotgun sequence of Kineosphaera limosa NBRC 100340.</title>
        <authorList>
            <person name="Yoshida I."/>
            <person name="Isaki S."/>
            <person name="Hosoyama A."/>
            <person name="Tsuchikane K."/>
            <person name="Katsumata H."/>
            <person name="Ando Y."/>
            <person name="Ohji S."/>
            <person name="Hamada M."/>
            <person name="Tamura T."/>
            <person name="Yamazoe A."/>
            <person name="Yamazaki S."/>
            <person name="Fujita N."/>
        </authorList>
    </citation>
    <scope>NUCLEOTIDE SEQUENCE [LARGE SCALE GENOMIC DNA]</scope>
    <source>
        <strain evidence="12 13">NBRC 100340</strain>
    </source>
</reference>
<gene>
    <name evidence="12" type="primary">ctaF</name>
    <name evidence="12" type="ORF">KILIM_052_00180</name>
</gene>
<keyword evidence="6 10" id="KW-1278">Translocase</keyword>
<accession>K6WCC8</accession>
<feature type="transmembrane region" description="Helical" evidence="11">
    <location>
        <begin position="37"/>
        <end position="55"/>
    </location>
</feature>
<feature type="transmembrane region" description="Helical" evidence="11">
    <location>
        <begin position="7"/>
        <end position="25"/>
    </location>
</feature>
<comment type="subcellular location">
    <subcellularLocation>
        <location evidence="2">Cell membrane</location>
        <topology evidence="2">Multi-pass membrane protein</topology>
    </subcellularLocation>
</comment>
<evidence type="ECO:0000256" key="7">
    <source>
        <dbReference type="ARBA" id="ARBA00022989"/>
    </source>
</evidence>
<keyword evidence="13" id="KW-1185">Reference proteome</keyword>
<dbReference type="GO" id="GO:0004129">
    <property type="term" value="F:cytochrome-c oxidase activity"/>
    <property type="evidence" value="ECO:0007669"/>
    <property type="project" value="UniProtKB-EC"/>
</dbReference>
<evidence type="ECO:0000256" key="5">
    <source>
        <dbReference type="ARBA" id="ARBA00022692"/>
    </source>
</evidence>
<evidence type="ECO:0000256" key="1">
    <source>
        <dbReference type="ARBA" id="ARBA00002536"/>
    </source>
</evidence>
<comment type="function">
    <text evidence="1 10">Part of cytochrome c oxidase, its function is unknown.</text>
</comment>
<dbReference type="GO" id="GO:0022900">
    <property type="term" value="P:electron transport chain"/>
    <property type="evidence" value="ECO:0007669"/>
    <property type="project" value="InterPro"/>
</dbReference>
<evidence type="ECO:0000256" key="9">
    <source>
        <dbReference type="ARBA" id="ARBA00047816"/>
    </source>
</evidence>
<keyword evidence="7 11" id="KW-1133">Transmembrane helix</keyword>
<feature type="transmembrane region" description="Helical" evidence="11">
    <location>
        <begin position="113"/>
        <end position="135"/>
    </location>
</feature>
<dbReference type="Pfam" id="PF12270">
    <property type="entry name" value="Cyt_c_ox_IV"/>
    <property type="match status" value="1"/>
</dbReference>
<dbReference type="AlphaFoldDB" id="K6WCC8"/>
<dbReference type="eggNOG" id="ENOG5032TTI">
    <property type="taxonomic scope" value="Bacteria"/>
</dbReference>
<dbReference type="EMBL" id="BAHD01000052">
    <property type="protein sequence ID" value="GAB96920.1"/>
    <property type="molecule type" value="Genomic_DNA"/>
</dbReference>
<dbReference type="Proteomes" id="UP000008366">
    <property type="component" value="Unassembled WGS sequence"/>
</dbReference>
<comment type="similarity">
    <text evidence="3 10">Belongs to the cytochrome c oxidase bacterial subunit CtaF family.</text>
</comment>
<dbReference type="STRING" id="1184609.KILIM_052_00180"/>
<dbReference type="EC" id="7.1.1.9" evidence="10"/>
<evidence type="ECO:0000256" key="10">
    <source>
        <dbReference type="PIRNR" id="PIRNR017385"/>
    </source>
</evidence>
<evidence type="ECO:0000256" key="8">
    <source>
        <dbReference type="ARBA" id="ARBA00023136"/>
    </source>
</evidence>